<gene>
    <name evidence="4" type="ORF">N1851_007822</name>
    <name evidence="3" type="ORF">N1851_016124</name>
</gene>
<dbReference type="AlphaFoldDB" id="A0AA47N365"/>
<organism evidence="4 5">
    <name type="scientific">Merluccius polli</name>
    <name type="common">Benguela hake</name>
    <name type="synonym">Merluccius cadenati</name>
    <dbReference type="NCBI Taxonomy" id="89951"/>
    <lineage>
        <taxon>Eukaryota</taxon>
        <taxon>Metazoa</taxon>
        <taxon>Chordata</taxon>
        <taxon>Craniata</taxon>
        <taxon>Vertebrata</taxon>
        <taxon>Euteleostomi</taxon>
        <taxon>Actinopterygii</taxon>
        <taxon>Neopterygii</taxon>
        <taxon>Teleostei</taxon>
        <taxon>Neoteleostei</taxon>
        <taxon>Acanthomorphata</taxon>
        <taxon>Zeiogadaria</taxon>
        <taxon>Gadariae</taxon>
        <taxon>Gadiformes</taxon>
        <taxon>Gadoidei</taxon>
        <taxon>Merlucciidae</taxon>
        <taxon>Merluccius</taxon>
    </lineage>
</organism>
<keyword evidence="5" id="KW-1185">Reference proteome</keyword>
<accession>A0AA47N365</accession>
<name>A0AA47N365_MERPO</name>
<sequence length="264" mass="28352">MAPSEQAKGVGNVPGRAKPKEEVMTEARNFIAYNGGDPNYHFLTLAHSQLQFGMYQGQRFSISKESAQGNPLSENKQLLLQYASQIREVKEELEKFQKKMRMQAKARETGDQGWLMVEFGEFQGQSMKEVYEDKTLKAQNLIDYLVRADARPNTTMAIFKAYVLKRCASASSTSAPPPAASSASALPPAASSMSALPPAASTSSAPPPAASTSSEASTSSAPPPAASRTGAWKKSTMKALLARGKNASPSQLARKLMSPVKSCE</sequence>
<comment type="caution">
    <text evidence="4">The sequence shown here is derived from an EMBL/GenBank/DDBJ whole genome shotgun (WGS) entry which is preliminary data.</text>
</comment>
<evidence type="ECO:0000256" key="2">
    <source>
        <dbReference type="SAM" id="MobiDB-lite"/>
    </source>
</evidence>
<dbReference type="EMBL" id="JAOPHQ010001423">
    <property type="protein sequence ID" value="KAK0151030.1"/>
    <property type="molecule type" value="Genomic_DNA"/>
</dbReference>
<proteinExistence type="predicted"/>
<reference evidence="4" key="1">
    <citation type="journal article" date="2023" name="Front. Mar. Sci.">
        <title>A new Merluccius polli reference genome to investigate the effects of global change in West African waters.</title>
        <authorList>
            <person name="Mateo J.L."/>
            <person name="Blanco-Fernandez C."/>
            <person name="Garcia-Vazquez E."/>
            <person name="Machado-Schiaffino G."/>
        </authorList>
    </citation>
    <scope>NUCLEOTIDE SEQUENCE</scope>
    <source>
        <strain evidence="4">C29</strain>
        <tissue evidence="4">Fin</tissue>
    </source>
</reference>
<dbReference type="EMBL" id="JAOPHQ010002907">
    <property type="protein sequence ID" value="KAK0144989.1"/>
    <property type="molecule type" value="Genomic_DNA"/>
</dbReference>
<evidence type="ECO:0000313" key="3">
    <source>
        <dbReference type="EMBL" id="KAK0144989.1"/>
    </source>
</evidence>
<evidence type="ECO:0000256" key="1">
    <source>
        <dbReference type="SAM" id="Coils"/>
    </source>
</evidence>
<feature type="region of interest" description="Disordered" evidence="2">
    <location>
        <begin position="173"/>
        <end position="264"/>
    </location>
</feature>
<feature type="coiled-coil region" evidence="1">
    <location>
        <begin position="79"/>
        <end position="106"/>
    </location>
</feature>
<evidence type="ECO:0000313" key="4">
    <source>
        <dbReference type="EMBL" id="KAK0151030.1"/>
    </source>
</evidence>
<protein>
    <submittedName>
        <fullName evidence="4">Uncharacterized protein</fullName>
    </submittedName>
</protein>
<feature type="compositionally biased region" description="Low complexity" evidence="2">
    <location>
        <begin position="173"/>
        <end position="220"/>
    </location>
</feature>
<evidence type="ECO:0000313" key="5">
    <source>
        <dbReference type="Proteomes" id="UP001174136"/>
    </source>
</evidence>
<keyword evidence="1" id="KW-0175">Coiled coil</keyword>
<dbReference type="Proteomes" id="UP001174136">
    <property type="component" value="Unassembled WGS sequence"/>
</dbReference>